<organism evidence="2 3">
    <name type="scientific">Nyssa sinensis</name>
    <dbReference type="NCBI Taxonomy" id="561372"/>
    <lineage>
        <taxon>Eukaryota</taxon>
        <taxon>Viridiplantae</taxon>
        <taxon>Streptophyta</taxon>
        <taxon>Embryophyta</taxon>
        <taxon>Tracheophyta</taxon>
        <taxon>Spermatophyta</taxon>
        <taxon>Magnoliopsida</taxon>
        <taxon>eudicotyledons</taxon>
        <taxon>Gunneridae</taxon>
        <taxon>Pentapetalae</taxon>
        <taxon>asterids</taxon>
        <taxon>Cornales</taxon>
        <taxon>Nyssaceae</taxon>
        <taxon>Nyssa</taxon>
    </lineage>
</organism>
<name>A0A5J5ATQ8_9ASTE</name>
<sequence>MEAYGSNGYSWADQWDYSNPEPVPENKRNGSVAKFRRKASDKLDKTKAVASTGMKKVKEGASGGIQWIKVKCHKTTQKHSWDFLTVLLGFDL</sequence>
<dbReference type="Proteomes" id="UP000325577">
    <property type="component" value="Linkage Group LG19"/>
</dbReference>
<keyword evidence="3" id="KW-1185">Reference proteome</keyword>
<dbReference type="PANTHER" id="PTHR33386:SF5">
    <property type="entry name" value="OS02G0740600 PROTEIN"/>
    <property type="match status" value="1"/>
</dbReference>
<reference evidence="2 3" key="1">
    <citation type="submission" date="2019-09" db="EMBL/GenBank/DDBJ databases">
        <title>A chromosome-level genome assembly of the Chinese tupelo Nyssa sinensis.</title>
        <authorList>
            <person name="Yang X."/>
            <person name="Kang M."/>
            <person name="Yang Y."/>
            <person name="Xiong H."/>
            <person name="Wang M."/>
            <person name="Zhang Z."/>
            <person name="Wang Z."/>
            <person name="Wu H."/>
            <person name="Ma T."/>
            <person name="Liu J."/>
            <person name="Xi Z."/>
        </authorList>
    </citation>
    <scope>NUCLEOTIDE SEQUENCE [LARGE SCALE GENOMIC DNA]</scope>
    <source>
        <strain evidence="2">J267</strain>
        <tissue evidence="2">Leaf</tissue>
    </source>
</reference>
<proteinExistence type="predicted"/>
<feature type="region of interest" description="Disordered" evidence="1">
    <location>
        <begin position="1"/>
        <end position="39"/>
    </location>
</feature>
<dbReference type="PANTHER" id="PTHR33386">
    <property type="entry name" value="OS02G0740600 PROTEIN"/>
    <property type="match status" value="1"/>
</dbReference>
<evidence type="ECO:0000313" key="3">
    <source>
        <dbReference type="Proteomes" id="UP000325577"/>
    </source>
</evidence>
<dbReference type="OrthoDB" id="1905524at2759"/>
<dbReference type="EMBL" id="CM018042">
    <property type="protein sequence ID" value="KAA8533082.1"/>
    <property type="molecule type" value="Genomic_DNA"/>
</dbReference>
<gene>
    <name evidence="2" type="ORF">F0562_033385</name>
</gene>
<dbReference type="AlphaFoldDB" id="A0A5J5ATQ8"/>
<protein>
    <submittedName>
        <fullName evidence="2">Uncharacterized protein</fullName>
    </submittedName>
</protein>
<accession>A0A5J5ATQ8</accession>
<evidence type="ECO:0000313" key="2">
    <source>
        <dbReference type="EMBL" id="KAA8533082.1"/>
    </source>
</evidence>
<evidence type="ECO:0000256" key="1">
    <source>
        <dbReference type="SAM" id="MobiDB-lite"/>
    </source>
</evidence>